<feature type="compositionally biased region" description="Low complexity" evidence="1">
    <location>
        <begin position="8"/>
        <end position="24"/>
    </location>
</feature>
<protein>
    <submittedName>
        <fullName evidence="2">Uncharacterized protein</fullName>
    </submittedName>
</protein>
<accession>A0A4C1W4G9</accession>
<organism evidence="2 3">
    <name type="scientific">Eumeta variegata</name>
    <name type="common">Bagworm moth</name>
    <name type="synonym">Eumeta japonica</name>
    <dbReference type="NCBI Taxonomy" id="151549"/>
    <lineage>
        <taxon>Eukaryota</taxon>
        <taxon>Metazoa</taxon>
        <taxon>Ecdysozoa</taxon>
        <taxon>Arthropoda</taxon>
        <taxon>Hexapoda</taxon>
        <taxon>Insecta</taxon>
        <taxon>Pterygota</taxon>
        <taxon>Neoptera</taxon>
        <taxon>Endopterygota</taxon>
        <taxon>Lepidoptera</taxon>
        <taxon>Glossata</taxon>
        <taxon>Ditrysia</taxon>
        <taxon>Tineoidea</taxon>
        <taxon>Psychidae</taxon>
        <taxon>Oiketicinae</taxon>
        <taxon>Eumeta</taxon>
    </lineage>
</organism>
<proteinExistence type="predicted"/>
<evidence type="ECO:0000313" key="2">
    <source>
        <dbReference type="EMBL" id="GBP45951.1"/>
    </source>
</evidence>
<keyword evidence="3" id="KW-1185">Reference proteome</keyword>
<reference evidence="2 3" key="1">
    <citation type="journal article" date="2019" name="Commun. Biol.">
        <title>The bagworm genome reveals a unique fibroin gene that provides high tensile strength.</title>
        <authorList>
            <person name="Kono N."/>
            <person name="Nakamura H."/>
            <person name="Ohtoshi R."/>
            <person name="Tomita M."/>
            <person name="Numata K."/>
            <person name="Arakawa K."/>
        </authorList>
    </citation>
    <scope>NUCLEOTIDE SEQUENCE [LARGE SCALE GENOMIC DNA]</scope>
</reference>
<dbReference type="Proteomes" id="UP000299102">
    <property type="component" value="Unassembled WGS sequence"/>
</dbReference>
<evidence type="ECO:0000256" key="1">
    <source>
        <dbReference type="SAM" id="MobiDB-lite"/>
    </source>
</evidence>
<feature type="region of interest" description="Disordered" evidence="1">
    <location>
        <begin position="1"/>
        <end position="24"/>
    </location>
</feature>
<evidence type="ECO:0000313" key="3">
    <source>
        <dbReference type="Proteomes" id="UP000299102"/>
    </source>
</evidence>
<dbReference type="AlphaFoldDB" id="A0A4C1W4G9"/>
<dbReference type="EMBL" id="BGZK01000474">
    <property type="protein sequence ID" value="GBP45951.1"/>
    <property type="molecule type" value="Genomic_DNA"/>
</dbReference>
<name>A0A4C1W4G9_EUMVA</name>
<gene>
    <name evidence="2" type="ORF">EVAR_41253_1</name>
</gene>
<comment type="caution">
    <text evidence="2">The sequence shown here is derived from an EMBL/GenBank/DDBJ whole genome shotgun (WGS) entry which is preliminary data.</text>
</comment>
<sequence length="95" mass="10542">MLVNGRIRPSSAPLPVRAPAAPSARGSRTCSTFLSSSHTTLQNVSWTAMSCHFVVCLKIFCIWTQANLTYPRCTLYLDKRGTGDILRLILVSRMK</sequence>